<comment type="caution">
    <text evidence="2">The sequence shown here is derived from an EMBL/GenBank/DDBJ whole genome shotgun (WGS) entry which is preliminary data.</text>
</comment>
<dbReference type="AlphaFoldDB" id="A0A9X2RQJ8"/>
<dbReference type="EMBL" id="JANIID010000064">
    <property type="protein sequence ID" value="MCQ8775032.1"/>
    <property type="molecule type" value="Genomic_DNA"/>
</dbReference>
<keyword evidence="3" id="KW-1185">Reference proteome</keyword>
<proteinExistence type="predicted"/>
<reference evidence="2" key="1">
    <citation type="submission" date="2022-06" db="EMBL/GenBank/DDBJ databases">
        <title>WGS of actinobacteria.</title>
        <authorList>
            <person name="Thawai C."/>
        </authorList>
    </citation>
    <scope>NUCLEOTIDE SEQUENCE</scope>
    <source>
        <strain evidence="2">AA8</strain>
    </source>
</reference>
<name>A0A9X2RQJ8_9ACTN</name>
<evidence type="ECO:0000313" key="2">
    <source>
        <dbReference type="EMBL" id="MCQ8775032.1"/>
    </source>
</evidence>
<sequence length="68" mass="7868">MLEKQREVAGRALDEYDAEEHLRIVEVQCAEWRRIELVMQVAGADRYRPEDDPDLSADDLKNPLARGD</sequence>
<gene>
    <name evidence="2" type="ORF">NQU55_35550</name>
</gene>
<organism evidence="2 3">
    <name type="scientific">Streptomyces telluris</name>
    <dbReference type="NCBI Taxonomy" id="2720021"/>
    <lineage>
        <taxon>Bacteria</taxon>
        <taxon>Bacillati</taxon>
        <taxon>Actinomycetota</taxon>
        <taxon>Actinomycetes</taxon>
        <taxon>Kitasatosporales</taxon>
        <taxon>Streptomycetaceae</taxon>
        <taxon>Streptomyces</taxon>
    </lineage>
</organism>
<evidence type="ECO:0000256" key="1">
    <source>
        <dbReference type="SAM" id="MobiDB-lite"/>
    </source>
</evidence>
<evidence type="ECO:0000313" key="3">
    <source>
        <dbReference type="Proteomes" id="UP001142374"/>
    </source>
</evidence>
<dbReference type="Proteomes" id="UP001142374">
    <property type="component" value="Unassembled WGS sequence"/>
</dbReference>
<dbReference type="RefSeq" id="WP_168096434.1">
    <property type="nucleotide sequence ID" value="NZ_JAATER010000665.1"/>
</dbReference>
<accession>A0A9X2RQJ8</accession>
<protein>
    <submittedName>
        <fullName evidence="2">Uncharacterized protein</fullName>
    </submittedName>
</protein>
<feature type="region of interest" description="Disordered" evidence="1">
    <location>
        <begin position="46"/>
        <end position="68"/>
    </location>
</feature>